<dbReference type="Pfam" id="PF00027">
    <property type="entry name" value="cNMP_binding"/>
    <property type="match status" value="1"/>
</dbReference>
<dbReference type="InterPro" id="IPR014710">
    <property type="entry name" value="RmlC-like_jellyroll"/>
</dbReference>
<dbReference type="InterPro" id="IPR000595">
    <property type="entry name" value="cNMP-bd_dom"/>
</dbReference>
<evidence type="ECO:0000313" key="2">
    <source>
        <dbReference type="EMBL" id="KPL86025.1"/>
    </source>
</evidence>
<name>A0A0P6Y836_9CHLR</name>
<dbReference type="OrthoDB" id="9812325at2"/>
<dbReference type="EMBL" id="LGKP01000022">
    <property type="protein sequence ID" value="KPL86025.1"/>
    <property type="molecule type" value="Genomic_DNA"/>
</dbReference>
<dbReference type="PRINTS" id="PR00103">
    <property type="entry name" value="CAMPKINASE"/>
</dbReference>
<dbReference type="GO" id="GO:0005952">
    <property type="term" value="C:cAMP-dependent protein kinase complex"/>
    <property type="evidence" value="ECO:0007669"/>
    <property type="project" value="InterPro"/>
</dbReference>
<dbReference type="PANTHER" id="PTHR11635:SF152">
    <property type="entry name" value="CAMP-DEPENDENT PROTEIN KINASE TYPE I REGULATORY SUBUNIT-RELATED"/>
    <property type="match status" value="1"/>
</dbReference>
<dbReference type="CDD" id="cd00038">
    <property type="entry name" value="CAP_ED"/>
    <property type="match status" value="1"/>
</dbReference>
<keyword evidence="3" id="KW-1185">Reference proteome</keyword>
<comment type="caution">
    <text evidence="2">The sequence shown here is derived from an EMBL/GenBank/DDBJ whole genome shotgun (WGS) entry which is preliminary data.</text>
</comment>
<dbReference type="InterPro" id="IPR018488">
    <property type="entry name" value="cNMP-bd_CS"/>
</dbReference>
<accession>A0A0P6Y836</accession>
<sequence length="166" mass="18091">MNSSVIAVLRRVDIFAGLNDLELSQIAQLCKVAKAKKGQIIFREDSDGDDLYVVHDGAVEIQVQTRGSDGQSRLSTINTAYEGQAFGEIAMLGGGSRSATAVASMNPTTLLVINGPELSALCDTNTAIGYRIMRNFINDMIYKLRSASLLLRGHIKWQDNQLSQIE</sequence>
<dbReference type="PANTHER" id="PTHR11635">
    <property type="entry name" value="CAMP-DEPENDENT PROTEIN KINASE REGULATORY CHAIN"/>
    <property type="match status" value="1"/>
</dbReference>
<dbReference type="SUPFAM" id="SSF51206">
    <property type="entry name" value="cAMP-binding domain-like"/>
    <property type="match status" value="1"/>
</dbReference>
<organism evidence="2 3">
    <name type="scientific">Herpetosiphon geysericola</name>
    <dbReference type="NCBI Taxonomy" id="70996"/>
    <lineage>
        <taxon>Bacteria</taxon>
        <taxon>Bacillati</taxon>
        <taxon>Chloroflexota</taxon>
        <taxon>Chloroflexia</taxon>
        <taxon>Herpetosiphonales</taxon>
        <taxon>Herpetosiphonaceae</taxon>
        <taxon>Herpetosiphon</taxon>
    </lineage>
</organism>
<evidence type="ECO:0000259" key="1">
    <source>
        <dbReference type="PROSITE" id="PS50042"/>
    </source>
</evidence>
<dbReference type="RefSeq" id="WP_054535109.1">
    <property type="nucleotide sequence ID" value="NZ_LGKP01000022.1"/>
</dbReference>
<dbReference type="PROSITE" id="PS50042">
    <property type="entry name" value="CNMP_BINDING_3"/>
    <property type="match status" value="1"/>
</dbReference>
<feature type="domain" description="Cyclic nucleotide-binding" evidence="1">
    <location>
        <begin position="14"/>
        <end position="139"/>
    </location>
</feature>
<dbReference type="PROSITE" id="PS00889">
    <property type="entry name" value="CNMP_BINDING_2"/>
    <property type="match status" value="1"/>
</dbReference>
<reference evidence="2 3" key="1">
    <citation type="submission" date="2015-07" db="EMBL/GenBank/DDBJ databases">
        <title>Whole genome sequence of Herpetosiphon geysericola DSM 7119.</title>
        <authorList>
            <person name="Hemp J."/>
            <person name="Ward L.M."/>
            <person name="Pace L.A."/>
            <person name="Fischer W.W."/>
        </authorList>
    </citation>
    <scope>NUCLEOTIDE SEQUENCE [LARGE SCALE GENOMIC DNA]</scope>
    <source>
        <strain evidence="2 3">DSM 7119</strain>
    </source>
</reference>
<dbReference type="GO" id="GO:0005829">
    <property type="term" value="C:cytosol"/>
    <property type="evidence" value="ECO:0007669"/>
    <property type="project" value="TreeGrafter"/>
</dbReference>
<dbReference type="AlphaFoldDB" id="A0A0P6Y836"/>
<evidence type="ECO:0000313" key="3">
    <source>
        <dbReference type="Proteomes" id="UP000050277"/>
    </source>
</evidence>
<dbReference type="STRING" id="70996.SE18_14145"/>
<proteinExistence type="predicted"/>
<gene>
    <name evidence="2" type="ORF">SE18_14145</name>
</gene>
<dbReference type="SMART" id="SM00100">
    <property type="entry name" value="cNMP"/>
    <property type="match status" value="1"/>
</dbReference>
<protein>
    <submittedName>
        <fullName evidence="2">Cyclic nucleotide-binding protein</fullName>
    </submittedName>
</protein>
<dbReference type="Proteomes" id="UP000050277">
    <property type="component" value="Unassembled WGS sequence"/>
</dbReference>
<dbReference type="Gene3D" id="2.60.120.10">
    <property type="entry name" value="Jelly Rolls"/>
    <property type="match status" value="1"/>
</dbReference>
<dbReference type="InterPro" id="IPR018490">
    <property type="entry name" value="cNMP-bd_dom_sf"/>
</dbReference>
<dbReference type="InterPro" id="IPR050503">
    <property type="entry name" value="cAMP-dep_PK_reg_su-like"/>
</dbReference>